<dbReference type="EMBL" id="BKCL01000004">
    <property type="protein sequence ID" value="GEQ98085.1"/>
    <property type="molecule type" value="Genomic_DNA"/>
</dbReference>
<feature type="compositionally biased region" description="Low complexity" evidence="1">
    <location>
        <begin position="172"/>
        <end position="186"/>
    </location>
</feature>
<accession>A0A5A7MSY8</accession>
<protein>
    <recommendedName>
        <fullName evidence="4">PAS fold-4 domain-containing protein</fullName>
    </recommendedName>
</protein>
<organism evidence="2 3">
    <name type="scientific">Iodidimonas gelatinilytica</name>
    <dbReference type="NCBI Taxonomy" id="1236966"/>
    <lineage>
        <taxon>Bacteria</taxon>
        <taxon>Pseudomonadati</taxon>
        <taxon>Pseudomonadota</taxon>
        <taxon>Alphaproteobacteria</taxon>
        <taxon>Iodidimonadales</taxon>
        <taxon>Iodidimonadaceae</taxon>
        <taxon>Iodidimonas</taxon>
    </lineage>
</organism>
<comment type="caution">
    <text evidence="2">The sequence shown here is derived from an EMBL/GenBank/DDBJ whole genome shotgun (WGS) entry which is preliminary data.</text>
</comment>
<evidence type="ECO:0008006" key="4">
    <source>
        <dbReference type="Google" id="ProtNLM"/>
    </source>
</evidence>
<feature type="region of interest" description="Disordered" evidence="1">
    <location>
        <begin position="154"/>
        <end position="247"/>
    </location>
</feature>
<proteinExistence type="predicted"/>
<sequence length="442" mass="48866">MQNANGALTKEASKSESTEEKTALFTALADRLLTASSTEDAERRAYFLRLLESLMAEASVVARQKLAERTADMTTPPKDLACLLARDRADIAAPILRKVPFSPPELIELVMRSGPEHHIIIAKRADLTLDVWLALARVAARRAQVEDIVQKAAREAPKPVTGFSETPAPSFEAQEAPEPAQPPEAQRTTAEPSRREKVQEKTAGQMPEQVLEQAPEQAPEQMPEQALHHAPTDTGPAPSQNHGHDEHKLISTPYRQPTIEPLIDKSDDSWQFETRRDGTIHRLSPNAEMAFGRATPSLYGDKFAAALQAHAAAPVDDEISPAMARHRPLRDLIVETQVGQEAPRRWRLRAQPRFSFPDGRFEGYSGSARDMDMATQAARPPKSPEDLLDRMAYAAERLSLSTTSPELEDYARTMRDCVEALKTMPMSVRISASPMSGIKHSD</sequence>
<evidence type="ECO:0000313" key="2">
    <source>
        <dbReference type="EMBL" id="GEQ98085.1"/>
    </source>
</evidence>
<dbReference type="Proteomes" id="UP000322084">
    <property type="component" value="Unassembled WGS sequence"/>
</dbReference>
<evidence type="ECO:0000256" key="1">
    <source>
        <dbReference type="SAM" id="MobiDB-lite"/>
    </source>
</evidence>
<reference evidence="2 3" key="1">
    <citation type="submission" date="2019-09" db="EMBL/GenBank/DDBJ databases">
        <title>NBRP : Genome information of microbial organism related human and environment.</title>
        <authorList>
            <person name="Hattori M."/>
            <person name="Oshima K."/>
            <person name="Inaba H."/>
            <person name="Suda W."/>
            <person name="Sakamoto M."/>
            <person name="Iino T."/>
            <person name="Kitahara M."/>
            <person name="Oshida Y."/>
            <person name="Iida T."/>
            <person name="Kudo T."/>
            <person name="Itoh T."/>
            <person name="Ohkuma M."/>
        </authorList>
    </citation>
    <scope>NUCLEOTIDE SEQUENCE [LARGE SCALE GENOMIC DNA]</scope>
    <source>
        <strain evidence="2 3">Hi-2</strain>
    </source>
</reference>
<evidence type="ECO:0000313" key="3">
    <source>
        <dbReference type="Proteomes" id="UP000322084"/>
    </source>
</evidence>
<gene>
    <name evidence="2" type="ORF">JCM17844_17220</name>
</gene>
<dbReference type="AlphaFoldDB" id="A0A5A7MSY8"/>
<dbReference type="RefSeq" id="WP_150000428.1">
    <property type="nucleotide sequence ID" value="NZ_BKCL01000004.1"/>
</dbReference>
<name>A0A5A7MSY8_9PROT</name>